<dbReference type="STRING" id="1427503.HE1_00285"/>
<dbReference type="CDD" id="cd13836">
    <property type="entry name" value="IHF_B"/>
    <property type="match status" value="1"/>
</dbReference>
<evidence type="ECO:0000313" key="4">
    <source>
        <dbReference type="EMBL" id="GAJ45967.1"/>
    </source>
</evidence>
<dbReference type="PANTHER" id="PTHR33175">
    <property type="entry name" value="DNA-BINDING PROTEIN HU"/>
    <property type="match status" value="1"/>
</dbReference>
<dbReference type="InterPro" id="IPR000119">
    <property type="entry name" value="Hist_DNA-bd"/>
</dbReference>
<sequence>MTKKDIVSELHKEIPHISHRIIRQAVDLFFEELKNCLAEEGTVELRGFGNFRCKRRAAYTGMNPKTQERIPVSSKKIVIFRPSCLLKRELITKPKEKKKFFSEIYKDWSQFKR</sequence>
<keyword evidence="5" id="KW-1185">Reference proteome</keyword>
<keyword evidence="2" id="KW-0238">DNA-binding</keyword>
<dbReference type="PRINTS" id="PR01727">
    <property type="entry name" value="DNABINDINGHU"/>
</dbReference>
<dbReference type="SMART" id="SM00411">
    <property type="entry name" value="BHL"/>
    <property type="match status" value="1"/>
</dbReference>
<dbReference type="SUPFAM" id="SSF47729">
    <property type="entry name" value="IHF-like DNA-binding proteins"/>
    <property type="match status" value="1"/>
</dbReference>
<dbReference type="AlphaFoldDB" id="A0A023DYT7"/>
<comment type="caution">
    <text evidence="4">The sequence shown here is derived from an EMBL/GenBank/DDBJ whole genome shotgun (WGS) entry which is preliminary data.</text>
</comment>
<dbReference type="Proteomes" id="UP000024842">
    <property type="component" value="Unassembled WGS sequence"/>
</dbReference>
<name>A0A023DYT7_9PROT</name>
<dbReference type="InterPro" id="IPR010992">
    <property type="entry name" value="IHF-like_DNA-bd_dom_sf"/>
</dbReference>
<comment type="similarity">
    <text evidence="1 3">Belongs to the bacterial histone-like protein family.</text>
</comment>
<dbReference type="GO" id="GO:0003677">
    <property type="term" value="F:DNA binding"/>
    <property type="evidence" value="ECO:0007669"/>
    <property type="project" value="UniProtKB-KW"/>
</dbReference>
<evidence type="ECO:0000256" key="2">
    <source>
        <dbReference type="ARBA" id="ARBA00023125"/>
    </source>
</evidence>
<organism evidence="4 5">
    <name type="scientific">Holospora elegans E1</name>
    <dbReference type="NCBI Taxonomy" id="1427503"/>
    <lineage>
        <taxon>Bacteria</taxon>
        <taxon>Pseudomonadati</taxon>
        <taxon>Pseudomonadota</taxon>
        <taxon>Alphaproteobacteria</taxon>
        <taxon>Holosporales</taxon>
        <taxon>Holosporaceae</taxon>
        <taxon>Holospora</taxon>
    </lineage>
</organism>
<dbReference type="PANTHER" id="PTHR33175:SF2">
    <property type="entry name" value="INTEGRATION HOST FACTOR SUBUNIT ALPHA"/>
    <property type="match status" value="1"/>
</dbReference>
<dbReference type="Gene3D" id="4.10.520.10">
    <property type="entry name" value="IHF-like DNA-binding proteins"/>
    <property type="match status" value="1"/>
</dbReference>
<reference evidence="4 5" key="1">
    <citation type="journal article" date="2014" name="FEMS Microbiol. Lett.">
        <title>Draft genome sequences of three Holospora species (Holospora obtusa, Holospora undulata, and Holospora elegans), endonuclear symbiotic bacteria of the ciliate Paramecium caudatum.</title>
        <authorList>
            <person name="Dohra H."/>
            <person name="Tanaka K."/>
            <person name="Suzuki T."/>
            <person name="Fujishima M."/>
            <person name="Suzuki H."/>
        </authorList>
    </citation>
    <scope>NUCLEOTIDE SEQUENCE [LARGE SCALE GENOMIC DNA]</scope>
    <source>
        <strain evidence="4 5">E1</strain>
    </source>
</reference>
<dbReference type="RefSeq" id="WP_006297213.1">
    <property type="nucleotide sequence ID" value="NZ_BAUP01000049.1"/>
</dbReference>
<dbReference type="GO" id="GO:0005829">
    <property type="term" value="C:cytosol"/>
    <property type="evidence" value="ECO:0007669"/>
    <property type="project" value="TreeGrafter"/>
</dbReference>
<accession>A0A023DYT7</accession>
<evidence type="ECO:0000256" key="3">
    <source>
        <dbReference type="RuleBase" id="RU003939"/>
    </source>
</evidence>
<dbReference type="GO" id="GO:0030527">
    <property type="term" value="F:structural constituent of chromatin"/>
    <property type="evidence" value="ECO:0007669"/>
    <property type="project" value="InterPro"/>
</dbReference>
<evidence type="ECO:0000313" key="5">
    <source>
        <dbReference type="Proteomes" id="UP000024842"/>
    </source>
</evidence>
<proteinExistence type="inferred from homology"/>
<gene>
    <name evidence="4" type="ORF">HE1_00285</name>
</gene>
<evidence type="ECO:0000256" key="1">
    <source>
        <dbReference type="ARBA" id="ARBA00010529"/>
    </source>
</evidence>
<protein>
    <submittedName>
        <fullName evidence="4">Integration host factor subunit alpha</fullName>
    </submittedName>
</protein>
<dbReference type="Pfam" id="PF00216">
    <property type="entry name" value="Bac_DNA_binding"/>
    <property type="match status" value="1"/>
</dbReference>
<dbReference type="OrthoDB" id="9804203at2"/>
<dbReference type="EMBL" id="BAUP01000049">
    <property type="protein sequence ID" value="GAJ45967.1"/>
    <property type="molecule type" value="Genomic_DNA"/>
</dbReference>